<dbReference type="InterPro" id="IPR044528">
    <property type="entry name" value="POD-like_MBL-fold"/>
</dbReference>
<proteinExistence type="predicted"/>
<dbReference type="InterPro" id="IPR001763">
    <property type="entry name" value="Rhodanese-like_dom"/>
</dbReference>
<gene>
    <name evidence="3" type="ORF">SanaruYs_24280</name>
</gene>
<dbReference type="PANTHER" id="PTHR43084">
    <property type="entry name" value="PERSULFIDE DIOXYGENASE ETHE1"/>
    <property type="match status" value="1"/>
</dbReference>
<dbReference type="Pfam" id="PF00581">
    <property type="entry name" value="Rhodanese"/>
    <property type="match status" value="2"/>
</dbReference>
<keyword evidence="3" id="KW-0378">Hydrolase</keyword>
<dbReference type="FunFam" id="3.60.15.10:FF:000030">
    <property type="entry name" value="Metallo-beta-lactamase family protein"/>
    <property type="match status" value="1"/>
</dbReference>
<feature type="domain" description="Rhodanese" evidence="2">
    <location>
        <begin position="265"/>
        <end position="352"/>
    </location>
</feature>
<dbReference type="InterPro" id="IPR036873">
    <property type="entry name" value="Rhodanese-like_dom_sf"/>
</dbReference>
<dbReference type="CDD" id="cd07724">
    <property type="entry name" value="POD-like_MBL-fold"/>
    <property type="match status" value="1"/>
</dbReference>
<dbReference type="SMART" id="SM00849">
    <property type="entry name" value="Lactamase_B"/>
    <property type="match status" value="1"/>
</dbReference>
<dbReference type="SUPFAM" id="SSF52821">
    <property type="entry name" value="Rhodanese/Cell cycle control phosphatase"/>
    <property type="match status" value="2"/>
</dbReference>
<dbReference type="GO" id="GO:0070813">
    <property type="term" value="P:hydrogen sulfide metabolic process"/>
    <property type="evidence" value="ECO:0007669"/>
    <property type="project" value="TreeGrafter"/>
</dbReference>
<accession>A0A401UBE6</accession>
<dbReference type="GO" id="GO:0016787">
    <property type="term" value="F:hydrolase activity"/>
    <property type="evidence" value="ECO:0007669"/>
    <property type="project" value="UniProtKB-KW"/>
</dbReference>
<keyword evidence="1" id="KW-0479">Metal-binding</keyword>
<evidence type="ECO:0000259" key="2">
    <source>
        <dbReference type="PROSITE" id="PS50206"/>
    </source>
</evidence>
<comment type="caution">
    <text evidence="3">The sequence shown here is derived from an EMBL/GenBank/DDBJ whole genome shotgun (WGS) entry which is preliminary data.</text>
</comment>
<dbReference type="EMBL" id="BHXQ01000004">
    <property type="protein sequence ID" value="GCC52192.1"/>
    <property type="molecule type" value="Genomic_DNA"/>
</dbReference>
<feature type="domain" description="Rhodanese" evidence="2">
    <location>
        <begin position="365"/>
        <end position="454"/>
    </location>
</feature>
<dbReference type="InterPro" id="IPR036866">
    <property type="entry name" value="RibonucZ/Hydroxyglut_hydro"/>
</dbReference>
<dbReference type="Pfam" id="PF00753">
    <property type="entry name" value="Lactamase_B"/>
    <property type="match status" value="1"/>
</dbReference>
<evidence type="ECO:0000256" key="1">
    <source>
        <dbReference type="ARBA" id="ARBA00022723"/>
    </source>
</evidence>
<dbReference type="RefSeq" id="WP_127122837.1">
    <property type="nucleotide sequence ID" value="NZ_BHXQ01000004.1"/>
</dbReference>
<dbReference type="AlphaFoldDB" id="A0A401UBE6"/>
<dbReference type="InterPro" id="IPR051682">
    <property type="entry name" value="Mito_Persulfide_Diox"/>
</dbReference>
<dbReference type="PANTHER" id="PTHR43084:SF1">
    <property type="entry name" value="PERSULFIDE DIOXYGENASE ETHE1, MITOCHONDRIAL"/>
    <property type="match status" value="1"/>
</dbReference>
<dbReference type="Gene3D" id="3.60.15.10">
    <property type="entry name" value="Ribonuclease Z/Hydroxyacylglutathione hydrolase-like"/>
    <property type="match status" value="1"/>
</dbReference>
<evidence type="ECO:0000313" key="4">
    <source>
        <dbReference type="Proteomes" id="UP000288227"/>
    </source>
</evidence>
<dbReference type="SMART" id="SM00450">
    <property type="entry name" value="RHOD"/>
    <property type="match status" value="2"/>
</dbReference>
<dbReference type="GO" id="GO:0050313">
    <property type="term" value="F:sulfur dioxygenase activity"/>
    <property type="evidence" value="ECO:0007669"/>
    <property type="project" value="InterPro"/>
</dbReference>
<dbReference type="SUPFAM" id="SSF56281">
    <property type="entry name" value="Metallo-hydrolase/oxidoreductase"/>
    <property type="match status" value="1"/>
</dbReference>
<keyword evidence="4" id="KW-1185">Reference proteome</keyword>
<reference evidence="3 4" key="1">
    <citation type="submission" date="2018-11" db="EMBL/GenBank/DDBJ databases">
        <title>Chryseotalea sanarue gen. nov., sp., nov., a member of the family Cytophagaceae, isolated from a brackish lake in Hamamatsu Japan.</title>
        <authorList>
            <person name="Maejima Y."/>
            <person name="Iino T."/>
            <person name="Muraguchi Y."/>
            <person name="Fukuda K."/>
            <person name="Ohkuma M."/>
            <person name="Moriuchi R."/>
            <person name="Dohra H."/>
            <person name="Kimbara K."/>
            <person name="Shintani M."/>
        </authorList>
    </citation>
    <scope>NUCLEOTIDE SEQUENCE [LARGE SCALE GENOMIC DNA]</scope>
    <source>
        <strain evidence="3 4">Ys</strain>
    </source>
</reference>
<dbReference type="GO" id="GO:0006749">
    <property type="term" value="P:glutathione metabolic process"/>
    <property type="evidence" value="ECO:0007669"/>
    <property type="project" value="InterPro"/>
</dbReference>
<dbReference type="PROSITE" id="PS50206">
    <property type="entry name" value="RHODANESE_3"/>
    <property type="match status" value="2"/>
</dbReference>
<evidence type="ECO:0000313" key="3">
    <source>
        <dbReference type="EMBL" id="GCC52192.1"/>
    </source>
</evidence>
<dbReference type="CDD" id="cd00158">
    <property type="entry name" value="RHOD"/>
    <property type="match status" value="1"/>
</dbReference>
<organism evidence="3 4">
    <name type="scientific">Chryseotalea sanaruensis</name>
    <dbReference type="NCBI Taxonomy" id="2482724"/>
    <lineage>
        <taxon>Bacteria</taxon>
        <taxon>Pseudomonadati</taxon>
        <taxon>Bacteroidota</taxon>
        <taxon>Cytophagia</taxon>
        <taxon>Cytophagales</taxon>
        <taxon>Chryseotaleaceae</taxon>
        <taxon>Chryseotalea</taxon>
    </lineage>
</organism>
<sequence length="461" mass="50569">MYIEQLYTTCLAEAAYYIESEGEAVIIDPLRETEPYIALAKQRNSKIKYVFETHFHADFVSGHIDLAKKVGASIVYGPQANTAYEVINAIDGQEFKLGKIAFRVLHTPGHTPESSCFLLLDENGKEHAVFTGDTLFVGDVGRPDLLDGVMTREALASMLYDSLNKKIKTLPDSVIVYPAHGAGSACGKNIGKETFSTIGEQKKLNYALQEQTREEFIEKVTDGILPPPSYFFEDARINREGYTSIDSVMKQNSKPLNLTAFKEAVVAGALILDTRKPDDFETGYIPSSLSIGLSGQYAVWVGTLIDIKQPLVLIAEDGKEEEAVLRLARVGYENVLGYLAGGVKTWDGKLDTVRSIAAEDMAIEMRAGKAVLDVRRPGEWEASHVNGADFIPLGNFPNVLERLEKQSPYLVHCAGGYRSMIAISIMRRQGFTGELTNIYGGFGAIQKTDLEIVNAVTACAS</sequence>
<name>A0A401UBE6_9BACT</name>
<dbReference type="GO" id="GO:0046872">
    <property type="term" value="F:metal ion binding"/>
    <property type="evidence" value="ECO:0007669"/>
    <property type="project" value="UniProtKB-KW"/>
</dbReference>
<dbReference type="OrthoDB" id="9784009at2"/>
<protein>
    <submittedName>
        <fullName evidence="3">MBL fold metallo-hydrolase</fullName>
    </submittedName>
</protein>
<dbReference type="Gene3D" id="3.40.250.10">
    <property type="entry name" value="Rhodanese-like domain"/>
    <property type="match status" value="2"/>
</dbReference>
<dbReference type="Proteomes" id="UP000288227">
    <property type="component" value="Unassembled WGS sequence"/>
</dbReference>
<dbReference type="InterPro" id="IPR001279">
    <property type="entry name" value="Metallo-B-lactamas"/>
</dbReference>